<dbReference type="InterPro" id="IPR002794">
    <property type="entry name" value="DUF92_TMEM19"/>
</dbReference>
<comment type="caution">
    <text evidence="8">The sequence shown here is derived from an EMBL/GenBank/DDBJ whole genome shotgun (WGS) entry which is preliminary data.</text>
</comment>
<evidence type="ECO:0000256" key="5">
    <source>
        <dbReference type="ARBA" id="ARBA00022989"/>
    </source>
</evidence>
<evidence type="ECO:0000256" key="2">
    <source>
        <dbReference type="ARBA" id="ARBA00009012"/>
    </source>
</evidence>
<evidence type="ECO:0000256" key="7">
    <source>
        <dbReference type="SAM" id="Phobius"/>
    </source>
</evidence>
<dbReference type="PANTHER" id="PTHR13353:SF5">
    <property type="entry name" value="TRANSMEMBRANE PROTEIN 19"/>
    <property type="match status" value="1"/>
</dbReference>
<evidence type="ECO:0000256" key="4">
    <source>
        <dbReference type="ARBA" id="ARBA00022692"/>
    </source>
</evidence>
<reference evidence="8" key="1">
    <citation type="submission" date="2019-08" db="EMBL/GenBank/DDBJ databases">
        <title>The improved chromosome-level genome for the pearl oyster Pinctada fucata martensii using PacBio sequencing and Hi-C.</title>
        <authorList>
            <person name="Zheng Z."/>
        </authorList>
    </citation>
    <scope>NUCLEOTIDE SEQUENCE</scope>
    <source>
        <strain evidence="8">ZZ-2019</strain>
        <tissue evidence="8">Adductor muscle</tissue>
    </source>
</reference>
<feature type="transmembrane region" description="Helical" evidence="7">
    <location>
        <begin position="233"/>
        <end position="255"/>
    </location>
</feature>
<dbReference type="PANTHER" id="PTHR13353">
    <property type="entry name" value="TRANSMEMBRANE PROTEIN 19"/>
    <property type="match status" value="1"/>
</dbReference>
<dbReference type="Proteomes" id="UP001186944">
    <property type="component" value="Unassembled WGS sequence"/>
</dbReference>
<evidence type="ECO:0000313" key="8">
    <source>
        <dbReference type="EMBL" id="KAK3109021.1"/>
    </source>
</evidence>
<feature type="transmembrane region" description="Helical" evidence="7">
    <location>
        <begin position="291"/>
        <end position="312"/>
    </location>
</feature>
<dbReference type="EMBL" id="VSWD01000001">
    <property type="protein sequence ID" value="KAK3109021.1"/>
    <property type="molecule type" value="Genomic_DNA"/>
</dbReference>
<feature type="transmembrane region" description="Helical" evidence="7">
    <location>
        <begin position="110"/>
        <end position="131"/>
    </location>
</feature>
<organism evidence="8 9">
    <name type="scientific">Pinctada imbricata</name>
    <name type="common">Atlantic pearl-oyster</name>
    <name type="synonym">Pinctada martensii</name>
    <dbReference type="NCBI Taxonomy" id="66713"/>
    <lineage>
        <taxon>Eukaryota</taxon>
        <taxon>Metazoa</taxon>
        <taxon>Spiralia</taxon>
        <taxon>Lophotrochozoa</taxon>
        <taxon>Mollusca</taxon>
        <taxon>Bivalvia</taxon>
        <taxon>Autobranchia</taxon>
        <taxon>Pteriomorphia</taxon>
        <taxon>Pterioida</taxon>
        <taxon>Pterioidea</taxon>
        <taxon>Pteriidae</taxon>
        <taxon>Pinctada</taxon>
    </lineage>
</organism>
<keyword evidence="6 7" id="KW-0472">Membrane</keyword>
<evidence type="ECO:0000313" key="9">
    <source>
        <dbReference type="Proteomes" id="UP001186944"/>
    </source>
</evidence>
<comment type="subcellular location">
    <subcellularLocation>
        <location evidence="1">Membrane</location>
        <topology evidence="1">Multi-pass membrane protein</topology>
    </subcellularLocation>
</comment>
<dbReference type="Pfam" id="PF01940">
    <property type="entry name" value="DUF92"/>
    <property type="match status" value="2"/>
</dbReference>
<dbReference type="GO" id="GO:0016020">
    <property type="term" value="C:membrane"/>
    <property type="evidence" value="ECO:0007669"/>
    <property type="project" value="UniProtKB-SubCell"/>
</dbReference>
<evidence type="ECO:0000256" key="6">
    <source>
        <dbReference type="ARBA" id="ARBA00023136"/>
    </source>
</evidence>
<protein>
    <recommendedName>
        <fullName evidence="3">Transmembrane protein 19</fullName>
    </recommendedName>
</protein>
<sequence length="313" mass="33746">MCRQLPDKDNFMVYCLFSSGGQKNWIQVLCNGGVAAQFALFYMIDTGCLERPIDFTHNYSASWYATAEVGALVCSCGDTYASEIGTLVERNTQPGLITTFSVVPKVTNGAITLMGTLCSAIGGLFIGLAYYTSQLFICTNGAITLVGALCSAIGGLFIGLTYYTSQLFICNDSQIICSSFLLLRFTGTNGAKTLVGTLCSAIGGLFIGLTYYTSQLFICNDSQIISTSPQWPMILYGVICGLLGSSIDSILGALFQYSGFDRESGKIVEKSGKDVEHIVGIQLFDNHSVNLISSLLCAVLMPTIAFSLWRYFV</sequence>
<proteinExistence type="inferred from homology"/>
<keyword evidence="9" id="KW-1185">Reference proteome</keyword>
<feature type="transmembrane region" description="Helical" evidence="7">
    <location>
        <begin position="193"/>
        <end position="212"/>
    </location>
</feature>
<keyword evidence="5 7" id="KW-1133">Transmembrane helix</keyword>
<accession>A0AA88YN63</accession>
<feature type="transmembrane region" description="Helical" evidence="7">
    <location>
        <begin position="143"/>
        <end position="163"/>
    </location>
</feature>
<dbReference type="AlphaFoldDB" id="A0AA88YN63"/>
<evidence type="ECO:0000256" key="3">
    <source>
        <dbReference type="ARBA" id="ARBA00014258"/>
    </source>
</evidence>
<comment type="similarity">
    <text evidence="2">Belongs to the TMEM19 family.</text>
</comment>
<evidence type="ECO:0000256" key="1">
    <source>
        <dbReference type="ARBA" id="ARBA00004141"/>
    </source>
</evidence>
<gene>
    <name evidence="8" type="ORF">FSP39_021360</name>
</gene>
<keyword evidence="4 7" id="KW-0812">Transmembrane</keyword>
<name>A0AA88YN63_PINIB</name>